<evidence type="ECO:0000313" key="4">
    <source>
        <dbReference type="Proteomes" id="UP001154114"/>
    </source>
</evidence>
<keyword evidence="4" id="KW-1185">Reference proteome</keyword>
<dbReference type="InterPro" id="IPR002509">
    <property type="entry name" value="NODB_dom"/>
</dbReference>
<proteinExistence type="predicted"/>
<dbReference type="InterPro" id="IPR011330">
    <property type="entry name" value="Glyco_hydro/deAcase_b/a-brl"/>
</dbReference>
<feature type="signal peptide" evidence="1">
    <location>
        <begin position="1"/>
        <end position="17"/>
    </location>
</feature>
<dbReference type="InterPro" id="IPR052740">
    <property type="entry name" value="CE4"/>
</dbReference>
<evidence type="ECO:0000256" key="1">
    <source>
        <dbReference type="SAM" id="SignalP"/>
    </source>
</evidence>
<organism evidence="3 4">
    <name type="scientific">Chrysodeixis includens</name>
    <name type="common">Soybean looper</name>
    <name type="synonym">Pseudoplusia includens</name>
    <dbReference type="NCBI Taxonomy" id="689277"/>
    <lineage>
        <taxon>Eukaryota</taxon>
        <taxon>Metazoa</taxon>
        <taxon>Ecdysozoa</taxon>
        <taxon>Arthropoda</taxon>
        <taxon>Hexapoda</taxon>
        <taxon>Insecta</taxon>
        <taxon>Pterygota</taxon>
        <taxon>Neoptera</taxon>
        <taxon>Endopterygota</taxon>
        <taxon>Lepidoptera</taxon>
        <taxon>Glossata</taxon>
        <taxon>Ditrysia</taxon>
        <taxon>Noctuoidea</taxon>
        <taxon>Noctuidae</taxon>
        <taxon>Plusiinae</taxon>
        <taxon>Chrysodeixis</taxon>
    </lineage>
</organism>
<dbReference type="EMBL" id="LR824028">
    <property type="protein sequence ID" value="CAH0598268.1"/>
    <property type="molecule type" value="Genomic_DNA"/>
</dbReference>
<name>A0A9P0BUP1_CHRIL</name>
<dbReference type="GO" id="GO:0016810">
    <property type="term" value="F:hydrolase activity, acting on carbon-nitrogen (but not peptide) bonds"/>
    <property type="evidence" value="ECO:0007669"/>
    <property type="project" value="InterPro"/>
</dbReference>
<dbReference type="Pfam" id="PF01522">
    <property type="entry name" value="Polysacc_deac_1"/>
    <property type="match status" value="1"/>
</dbReference>
<dbReference type="GO" id="GO:0005975">
    <property type="term" value="P:carbohydrate metabolic process"/>
    <property type="evidence" value="ECO:0007669"/>
    <property type="project" value="InterPro"/>
</dbReference>
<evidence type="ECO:0000313" key="3">
    <source>
        <dbReference type="EMBL" id="CAH0598268.1"/>
    </source>
</evidence>
<feature type="chain" id="PRO_5040354818" description="NodB homology domain-containing protein" evidence="1">
    <location>
        <begin position="18"/>
        <end position="385"/>
    </location>
</feature>
<sequence length="385" mass="43175">MKLLGLLALLLVASVYAQEAEDDGLAKDCDPEVCVLPNCRCSSTNIPGGLNARDTPQFVSVTFDDAVNVVNILDYRALLFNRKNKNGCPAGATFFVSHEYTNYQHVNELYNHGFEIALHSISHQGPPGFWATATEEILEKEIGEQRILMSHFANIPFNSIKGVRMPFLQLAGDASFKVMAKNNLLYDLSWPTVAHTNPGLWPYSLDYKSTHDCIIGPCPTASIPNVWVFPMVSWTDLAGFPCSMVDACYEPPADDDEEGWLKFILTNFERHYFGNRAPFGFFAHQPLISPEKPAIRNAFIRFLDIINNLDDVFMVNAEEVINWVKNPVPINEYKNKSCHSFVPSTCPPFSCGNLQSPHNPSNTYWMQACNVCPNVYPWVNNPLGQ</sequence>
<dbReference type="PANTHER" id="PTHR45985">
    <property type="match status" value="1"/>
</dbReference>
<dbReference type="Gene3D" id="3.20.20.370">
    <property type="entry name" value="Glycoside hydrolase/deacetylase"/>
    <property type="match status" value="1"/>
</dbReference>
<dbReference type="SUPFAM" id="SSF88713">
    <property type="entry name" value="Glycoside hydrolase/deacetylase"/>
    <property type="match status" value="1"/>
</dbReference>
<dbReference type="AlphaFoldDB" id="A0A9P0BUP1"/>
<feature type="domain" description="NodB homology" evidence="2">
    <location>
        <begin position="55"/>
        <end position="152"/>
    </location>
</feature>
<evidence type="ECO:0000259" key="2">
    <source>
        <dbReference type="Pfam" id="PF01522"/>
    </source>
</evidence>
<dbReference type="OrthoDB" id="504708at2759"/>
<keyword evidence="1" id="KW-0732">Signal</keyword>
<gene>
    <name evidence="3" type="ORF">CINC_LOCUS8106</name>
</gene>
<dbReference type="PANTHER" id="PTHR45985:SF8">
    <property type="entry name" value="CHITIN DEACETYLASE-LIKE 9, ISOFORM A"/>
    <property type="match status" value="1"/>
</dbReference>
<dbReference type="Proteomes" id="UP001154114">
    <property type="component" value="Chromosome 25"/>
</dbReference>
<accession>A0A9P0BUP1</accession>
<reference evidence="3" key="1">
    <citation type="submission" date="2021-12" db="EMBL/GenBank/DDBJ databases">
        <authorList>
            <person name="King R."/>
        </authorList>
    </citation>
    <scope>NUCLEOTIDE SEQUENCE</scope>
</reference>
<protein>
    <recommendedName>
        <fullName evidence="2">NodB homology domain-containing protein</fullName>
    </recommendedName>
</protein>
<dbReference type="CDD" id="cd10975">
    <property type="entry name" value="CE4_CDA_like_2"/>
    <property type="match status" value="1"/>
</dbReference>